<dbReference type="Proteomes" id="UP000065473">
    <property type="component" value="Chromosome"/>
</dbReference>
<dbReference type="RefSeq" id="WP_015385533.1">
    <property type="nucleotide sequence ID" value="NZ_BHWZ01000002.1"/>
</dbReference>
<dbReference type="InterPro" id="IPR045570">
    <property type="entry name" value="Metalloprtase-TldD/E_cen_dom"/>
</dbReference>
<dbReference type="InterPro" id="IPR051463">
    <property type="entry name" value="Peptidase_U62_metallo"/>
</dbReference>
<dbReference type="EMBL" id="CP013694">
    <property type="protein sequence ID" value="ALU28739.1"/>
    <property type="molecule type" value="Genomic_DNA"/>
</dbReference>
<dbReference type="AlphaFoldDB" id="A0A0U3FMR5"/>
<dbReference type="GO" id="GO:0005829">
    <property type="term" value="C:cytosol"/>
    <property type="evidence" value="ECO:0007669"/>
    <property type="project" value="TreeGrafter"/>
</dbReference>
<evidence type="ECO:0000313" key="6">
    <source>
        <dbReference type="Proteomes" id="UP000060043"/>
    </source>
</evidence>
<dbReference type="GeneID" id="14551526"/>
<dbReference type="GO" id="GO:0008237">
    <property type="term" value="F:metallopeptidase activity"/>
    <property type="evidence" value="ECO:0007669"/>
    <property type="project" value="InterPro"/>
</dbReference>
<dbReference type="STRING" id="1435377.SUSAZ_04700"/>
<evidence type="ECO:0000313" key="5">
    <source>
        <dbReference type="EMBL" id="ALU31458.1"/>
    </source>
</evidence>
<comment type="similarity">
    <text evidence="1">Belongs to the peptidase U62 family.</text>
</comment>
<dbReference type="Gene3D" id="3.30.2290.10">
    <property type="entry name" value="PmbA/TldD superfamily"/>
    <property type="match status" value="1"/>
</dbReference>
<dbReference type="Pfam" id="PF19290">
    <property type="entry name" value="PmbA_TldD_2nd"/>
    <property type="match status" value="1"/>
</dbReference>
<dbReference type="PANTHER" id="PTHR30624">
    <property type="entry name" value="UNCHARACTERIZED PROTEIN TLDD AND PMBA"/>
    <property type="match status" value="1"/>
</dbReference>
<organism evidence="4 7">
    <name type="scientific">Sulfolobus acidocaldarius</name>
    <dbReference type="NCBI Taxonomy" id="2285"/>
    <lineage>
        <taxon>Archaea</taxon>
        <taxon>Thermoproteota</taxon>
        <taxon>Thermoprotei</taxon>
        <taxon>Sulfolobales</taxon>
        <taxon>Sulfolobaceae</taxon>
        <taxon>Sulfolobus</taxon>
    </lineage>
</organism>
<dbReference type="SUPFAM" id="SSF111283">
    <property type="entry name" value="Putative modulator of DNA gyrase, PmbA/TldD"/>
    <property type="match status" value="1"/>
</dbReference>
<evidence type="ECO:0000313" key="7">
    <source>
        <dbReference type="Proteomes" id="UP000065473"/>
    </source>
</evidence>
<dbReference type="PaxDb" id="1435377-SUSAZ_04700"/>
<dbReference type="Pfam" id="PF19289">
    <property type="entry name" value="PmbA_TldD_3rd"/>
    <property type="match status" value="1"/>
</dbReference>
<dbReference type="PIRSF" id="PIRSF004919">
    <property type="entry name" value="TldD"/>
    <property type="match status" value="1"/>
</dbReference>
<reference evidence="6 7" key="1">
    <citation type="submission" date="2015-12" db="EMBL/GenBank/DDBJ databases">
        <title>A stable core within a dynamic pangenome in Sulfolobus acidocaldarius.</title>
        <authorList>
            <person name="Anderson R."/>
            <person name="Kouris A."/>
            <person name="Seward C."/>
            <person name="Campbell K."/>
            <person name="Whitaker R."/>
        </authorList>
    </citation>
    <scope>NUCLEOTIDE SEQUENCE [LARGE SCALE GENOMIC DNA]</scope>
    <source>
        <strain evidence="4 7">GG12-C01-09</strain>
        <strain evidence="5 6">NG05B_CO5_07</strain>
    </source>
</reference>
<protein>
    <submittedName>
        <fullName evidence="4">Peptidase U62</fullName>
    </submittedName>
</protein>
<dbReference type="GO" id="GO:0006508">
    <property type="term" value="P:proteolysis"/>
    <property type="evidence" value="ECO:0007669"/>
    <property type="project" value="InterPro"/>
</dbReference>
<gene>
    <name evidence="4" type="ORF">ATY89_01375</name>
    <name evidence="5" type="ORF">ATZ20_04410</name>
</gene>
<dbReference type="PANTHER" id="PTHR30624:SF11">
    <property type="entry name" value="ZINC-DEPENDENT PROTEASE, TLDD_PMBA FAMILY"/>
    <property type="match status" value="1"/>
</dbReference>
<feature type="domain" description="Metalloprotease TldD/E central" evidence="3">
    <location>
        <begin position="98"/>
        <end position="189"/>
    </location>
</feature>
<dbReference type="InterPro" id="IPR025502">
    <property type="entry name" value="TldD"/>
</dbReference>
<dbReference type="InterPro" id="IPR036059">
    <property type="entry name" value="TldD/PmbA_sf"/>
</dbReference>
<dbReference type="EMBL" id="CP013695">
    <property type="protein sequence ID" value="ALU31458.1"/>
    <property type="molecule type" value="Genomic_DNA"/>
</dbReference>
<accession>A0A0U3FMR5</accession>
<evidence type="ECO:0000259" key="3">
    <source>
        <dbReference type="Pfam" id="PF19290"/>
    </source>
</evidence>
<evidence type="ECO:0000259" key="2">
    <source>
        <dbReference type="Pfam" id="PF19289"/>
    </source>
</evidence>
<dbReference type="OrthoDB" id="98233at2157"/>
<evidence type="ECO:0000256" key="1">
    <source>
        <dbReference type="ARBA" id="ARBA00005836"/>
    </source>
</evidence>
<feature type="domain" description="Metalloprotease TldD/E C-terminal" evidence="2">
    <location>
        <begin position="217"/>
        <end position="455"/>
    </location>
</feature>
<dbReference type="Proteomes" id="UP000060043">
    <property type="component" value="Chromosome"/>
</dbReference>
<proteinExistence type="inferred from homology"/>
<sequence>MLSNLLKRFSSFKYVELRKQRNSHSQIIILNGSPVGYIKSVNEGYSARVFDENYLYFLSSDKPEDLTASKLKVKGWEKGVSEEKREGGRYEVTQKINLLDIPVQDKMKELSELAKSIYSLDLRSKIVSSTIYYMEGIEDKEIVFEDGTEINSKIPRVRLFYSITLTYENRSATVFSEAVGGSGGYELIKEKDPYGHLENKLKSVDNVLVKGKSVTPGRKDVVFSNELSGIMAHESVGHPFEADRILGRESAQAGLSYLVGRKIGERIGSEAVNVMDNPLVDGGLGYYRIDDEGVKARPKHLIKNGIINELLQDRFSAHKFGVESNGSARASAFNREPLVRMSNTYFKPGDYSFEELIEDIKDGIYFKSYMEWNIDDLRIGQRYVGLETYEIRNGEIGEPVLFPVFEGRTFDVLMSIDAVDKSLEFFGGTCGKGDPDQGIPVWLGGPNMRIRNAVIKVRGSE</sequence>
<dbReference type="InterPro" id="IPR045569">
    <property type="entry name" value="Metalloprtase-TldD/E_C"/>
</dbReference>
<name>A0A0U3FMR5_9CREN</name>
<dbReference type="InterPro" id="IPR035068">
    <property type="entry name" value="TldD/PmbA_N"/>
</dbReference>
<evidence type="ECO:0000313" key="4">
    <source>
        <dbReference type="EMBL" id="ALU28739.1"/>
    </source>
</evidence>